<keyword evidence="2" id="KW-1185">Reference proteome</keyword>
<protein>
    <submittedName>
        <fullName evidence="1">Uncharacterized protein</fullName>
    </submittedName>
</protein>
<gene>
    <name evidence="1" type="ORF">C7K08_08950</name>
</gene>
<dbReference type="AlphaFoldDB" id="A0A2P7EDE2"/>
<reference evidence="2" key="1">
    <citation type="submission" date="2018-03" db="EMBL/GenBank/DDBJ databases">
        <title>Ecological and genomic features of two cosmopolitan and abundant freshwater picocyanobacteria.</title>
        <authorList>
            <person name="Cabello-Yeves P.J."/>
            <person name="Picazo A."/>
            <person name="Camacho A."/>
            <person name="Callieri C."/>
            <person name="Rosselli R."/>
            <person name="Roda-Garcia J."/>
            <person name="Coutinho F.H."/>
            <person name="Rodriguez-Valera F."/>
        </authorList>
    </citation>
    <scope>NUCLEOTIDE SEQUENCE [LARGE SCALE GENOMIC DNA]</scope>
    <source>
        <strain evidence="2">Tous</strain>
    </source>
</reference>
<sequence length="651" mass="70678">MLTPLKWVSTPSLGQGRASGGSAAAELFEGGASQRKRPMLETLVREVCQNSCDRRHGRERAQVFFDLLLIKGEERERMLRAFDWNGLRGHIEAVKGAGGAALTLKAGLEVMEAPTLVCLRVSDSSTEGLTGDDWDEQGNFRRLCVQNFSTGDETGRGGSFGLGKAVSWMHSRVLTVLFSSRVLGMEAKGLRVFGRSEIPARETDDCAWLDGAYLGKLGERDGIPVAESSWQNPEEASALFLDRAGIEAAGTTLLIPGFHEPDREDASDLGIRDPEELCRDLTQAASKWFWPSIDWGRLEVQARVFRSGNSSASYVCRAEIDGLWAPFLSAARTSPSTKAALAPGDSAAMDLTGFPIPPRIRPAERQELLHDSGETAIRLAATRVSPAEACLPCRSTIALIRGSGMVIDYVDGNRLTDGGSYCAVALVGAALYSVPTSEATEKQGLLPGDVEEYFRAAEPVTHDDWLPTTRRLRESYDWRGSAGRLRSLRSELRQLVIQKLLIAEEEAPNHGPELLMQMLNFGKGKVSSPAAERSNKPRLEIHLDRDSSWFDESRGAWSLQGELIPHGQGHGTGSAVAGLSFRSIADSGMGEAWRISAMELLGSDKNLLVDDSDSRRLVFSVDGSFTSLPFRCLVTPPAGVDPSISGFRQAG</sequence>
<dbReference type="Proteomes" id="UP000240206">
    <property type="component" value="Unassembled WGS sequence"/>
</dbReference>
<accession>A0A2P7EDE2</accession>
<organism evidence="1 2">
    <name type="scientific">Synechococcus lacustris str. Tous</name>
    <dbReference type="NCBI Taxonomy" id="1910958"/>
    <lineage>
        <taxon>Bacteria</taxon>
        <taxon>Bacillati</taxon>
        <taxon>Cyanobacteriota</taxon>
        <taxon>Cyanophyceae</taxon>
        <taxon>Synechococcales</taxon>
        <taxon>Synechococcaceae</taxon>
        <taxon>Synechococcus</taxon>
    </lineage>
</organism>
<name>A0A2P7EDE2_9SYNE</name>
<proteinExistence type="predicted"/>
<dbReference type="EMBL" id="PXVC01000041">
    <property type="protein sequence ID" value="PSI01248.1"/>
    <property type="molecule type" value="Genomic_DNA"/>
</dbReference>
<comment type="caution">
    <text evidence="1">The sequence shown here is derived from an EMBL/GenBank/DDBJ whole genome shotgun (WGS) entry which is preliminary data.</text>
</comment>
<evidence type="ECO:0000313" key="1">
    <source>
        <dbReference type="EMBL" id="PSI01248.1"/>
    </source>
</evidence>
<evidence type="ECO:0000313" key="2">
    <source>
        <dbReference type="Proteomes" id="UP000240206"/>
    </source>
</evidence>